<keyword evidence="1" id="KW-1133">Transmembrane helix</keyword>
<protein>
    <submittedName>
        <fullName evidence="2">Uncharacterized protein</fullName>
    </submittedName>
</protein>
<evidence type="ECO:0000313" key="2">
    <source>
        <dbReference type="EMBL" id="TGN18738.1"/>
    </source>
</evidence>
<keyword evidence="3" id="KW-1185">Reference proteome</keyword>
<feature type="transmembrane region" description="Helical" evidence="1">
    <location>
        <begin position="264"/>
        <end position="283"/>
    </location>
</feature>
<comment type="caution">
    <text evidence="2">The sequence shown here is derived from an EMBL/GenBank/DDBJ whole genome shotgun (WGS) entry which is preliminary data.</text>
</comment>
<dbReference type="RefSeq" id="WP_135761420.1">
    <property type="nucleotide sequence ID" value="NZ_RQHW01000047.1"/>
</dbReference>
<sequence>MKDTITFFDHKHSQSKIAKSFAVVFSIVAAAGIGFFISSFFSDLEELDSGLIIFIPVFFAFFLLPALIAWMIAGRSKKTILDPSQKKITFYEGKKEIGSISFSEISGLEQSRYTYTVKSKNGSRTVTVYTVVSPHNKEIVLAESTDRLKIRNYAEVFAKTMRLSLTDEKGEKRESHELDVPFHKRNHPNYDSFSIPNFPASESLHWRQENGNNIISSTYNPGFLKILGIVFGVMLFFIANLSLGSMLELSVFYWEDFPPSITEIIFLAVTVFAGIFPIAYVYYQGVRKKEIVFTSDEVRYSGKSILYSEIESIDIENHRLYFVGDRSHLEISLFFFCDQSVYSLLLNASAHGILSQTLGQGNGQSFTTEF</sequence>
<feature type="transmembrane region" description="Helical" evidence="1">
    <location>
        <begin position="53"/>
        <end position="73"/>
    </location>
</feature>
<dbReference type="AlphaFoldDB" id="A0A4R9M1W0"/>
<accession>A0A4R9M1W0</accession>
<feature type="transmembrane region" description="Helical" evidence="1">
    <location>
        <begin position="223"/>
        <end position="244"/>
    </location>
</feature>
<evidence type="ECO:0000313" key="3">
    <source>
        <dbReference type="Proteomes" id="UP000298058"/>
    </source>
</evidence>
<gene>
    <name evidence="2" type="ORF">EHS15_15325</name>
</gene>
<name>A0A4R9M1W0_9LEPT</name>
<proteinExistence type="predicted"/>
<feature type="transmembrane region" description="Helical" evidence="1">
    <location>
        <begin position="21"/>
        <end position="41"/>
    </location>
</feature>
<dbReference type="EMBL" id="RQHW01000047">
    <property type="protein sequence ID" value="TGN18738.1"/>
    <property type="molecule type" value="Genomic_DNA"/>
</dbReference>
<organism evidence="2 3">
    <name type="scientific">Leptospira idonii</name>
    <dbReference type="NCBI Taxonomy" id="1193500"/>
    <lineage>
        <taxon>Bacteria</taxon>
        <taxon>Pseudomonadati</taxon>
        <taxon>Spirochaetota</taxon>
        <taxon>Spirochaetia</taxon>
        <taxon>Leptospirales</taxon>
        <taxon>Leptospiraceae</taxon>
        <taxon>Leptospira</taxon>
    </lineage>
</organism>
<keyword evidence="1" id="KW-0472">Membrane</keyword>
<dbReference type="OrthoDB" id="320645at2"/>
<keyword evidence="1" id="KW-0812">Transmembrane</keyword>
<reference evidence="2" key="1">
    <citation type="journal article" date="2019" name="PLoS Negl. Trop. Dis.">
        <title>Revisiting the worldwide diversity of Leptospira species in the environment.</title>
        <authorList>
            <person name="Vincent A.T."/>
            <person name="Schiettekatte O."/>
            <person name="Bourhy P."/>
            <person name="Veyrier F.J."/>
            <person name="Picardeau M."/>
        </authorList>
    </citation>
    <scope>NUCLEOTIDE SEQUENCE [LARGE SCALE GENOMIC DNA]</scope>
    <source>
        <strain evidence="2">201300427</strain>
    </source>
</reference>
<dbReference type="Proteomes" id="UP000298058">
    <property type="component" value="Unassembled WGS sequence"/>
</dbReference>
<evidence type="ECO:0000256" key="1">
    <source>
        <dbReference type="SAM" id="Phobius"/>
    </source>
</evidence>